<feature type="region of interest" description="Disordered" evidence="1">
    <location>
        <begin position="91"/>
        <end position="110"/>
    </location>
</feature>
<reference evidence="3" key="1">
    <citation type="journal article" date="2019" name="Plant J.">
        <title>Chlorella vulgaris genome assembly and annotation reveals the molecular basis for metabolic acclimation to high light conditions.</title>
        <authorList>
            <person name="Cecchin M."/>
            <person name="Marcolungo L."/>
            <person name="Rossato M."/>
            <person name="Girolomoni L."/>
            <person name="Cosentino E."/>
            <person name="Cuine S."/>
            <person name="Li-Beisson Y."/>
            <person name="Delledonne M."/>
            <person name="Ballottari M."/>
        </authorList>
    </citation>
    <scope>NUCLEOTIDE SEQUENCE</scope>
    <source>
        <strain evidence="3">211/11P</strain>
    </source>
</reference>
<keyword evidence="2" id="KW-0472">Membrane</keyword>
<dbReference type="EMBL" id="SIDB01000001">
    <property type="protein sequence ID" value="KAI3437577.1"/>
    <property type="molecule type" value="Genomic_DNA"/>
</dbReference>
<evidence type="ECO:0000313" key="3">
    <source>
        <dbReference type="EMBL" id="KAI3437577.1"/>
    </source>
</evidence>
<keyword evidence="4" id="KW-1185">Reference proteome</keyword>
<comment type="caution">
    <text evidence="3">The sequence shown here is derived from an EMBL/GenBank/DDBJ whole genome shotgun (WGS) entry which is preliminary data.</text>
</comment>
<proteinExistence type="predicted"/>
<keyword evidence="2" id="KW-1133">Transmembrane helix</keyword>
<dbReference type="AlphaFoldDB" id="A0A9D4TXG1"/>
<evidence type="ECO:0000256" key="1">
    <source>
        <dbReference type="SAM" id="MobiDB-lite"/>
    </source>
</evidence>
<accession>A0A9D4TXG1</accession>
<keyword evidence="2" id="KW-0812">Transmembrane</keyword>
<evidence type="ECO:0000313" key="4">
    <source>
        <dbReference type="Proteomes" id="UP001055712"/>
    </source>
</evidence>
<dbReference type="Proteomes" id="UP001055712">
    <property type="component" value="Unassembled WGS sequence"/>
</dbReference>
<reference evidence="3" key="2">
    <citation type="submission" date="2020-11" db="EMBL/GenBank/DDBJ databases">
        <authorList>
            <person name="Cecchin M."/>
            <person name="Marcolungo L."/>
            <person name="Rossato M."/>
            <person name="Girolomoni L."/>
            <person name="Cosentino E."/>
            <person name="Cuine S."/>
            <person name="Li-Beisson Y."/>
            <person name="Delledonne M."/>
            <person name="Ballottari M."/>
        </authorList>
    </citation>
    <scope>NUCLEOTIDE SEQUENCE</scope>
    <source>
        <strain evidence="3">211/11P</strain>
        <tissue evidence="3">Whole cell</tissue>
    </source>
</reference>
<gene>
    <name evidence="3" type="ORF">D9Q98_000030</name>
</gene>
<name>A0A9D4TXG1_CHLVU</name>
<organism evidence="3 4">
    <name type="scientific">Chlorella vulgaris</name>
    <name type="common">Green alga</name>
    <dbReference type="NCBI Taxonomy" id="3077"/>
    <lineage>
        <taxon>Eukaryota</taxon>
        <taxon>Viridiplantae</taxon>
        <taxon>Chlorophyta</taxon>
        <taxon>core chlorophytes</taxon>
        <taxon>Trebouxiophyceae</taxon>
        <taxon>Chlorellales</taxon>
        <taxon>Chlorellaceae</taxon>
        <taxon>Chlorella clade</taxon>
        <taxon>Chlorella</taxon>
    </lineage>
</organism>
<protein>
    <submittedName>
        <fullName evidence="3">Uncharacterized protein</fullName>
    </submittedName>
</protein>
<sequence length="211" mass="23019">MLLDRCTGASGVLGGLRAPALHQRVRRGLPFGGSPNAVQLRRVASCRAAAYPRKGDEATLWARKEAKLTSRIEELLAANAALTAALAAKEKETAPNARKTGQRVSSGGTPYRAGPTRVVPFRVARGHFIGEEAIPSARKQQLAARRTTIEAPWWDHLRGAVLMNRPIFYIPVYVAAIVFFIDLYSTFGPMASVVIIPGVYMGVRHLRYTLV</sequence>
<evidence type="ECO:0000256" key="2">
    <source>
        <dbReference type="SAM" id="Phobius"/>
    </source>
</evidence>
<feature type="transmembrane region" description="Helical" evidence="2">
    <location>
        <begin position="167"/>
        <end position="184"/>
    </location>
</feature>